<dbReference type="Pfam" id="PF01381">
    <property type="entry name" value="HTH_3"/>
    <property type="match status" value="1"/>
</dbReference>
<keyword evidence="3" id="KW-1185">Reference proteome</keyword>
<evidence type="ECO:0000313" key="3">
    <source>
        <dbReference type="Proteomes" id="UP000531594"/>
    </source>
</evidence>
<comment type="caution">
    <text evidence="2">The sequence shown here is derived from an EMBL/GenBank/DDBJ whole genome shotgun (WGS) entry which is preliminary data.</text>
</comment>
<dbReference type="GO" id="GO:0003677">
    <property type="term" value="F:DNA binding"/>
    <property type="evidence" value="ECO:0007669"/>
    <property type="project" value="InterPro"/>
</dbReference>
<proteinExistence type="predicted"/>
<dbReference type="SUPFAM" id="SSF47413">
    <property type="entry name" value="lambda repressor-like DNA-binding domains"/>
    <property type="match status" value="1"/>
</dbReference>
<dbReference type="Proteomes" id="UP000531594">
    <property type="component" value="Unassembled WGS sequence"/>
</dbReference>
<gene>
    <name evidence="2" type="ORF">HNR53_003717</name>
</gene>
<dbReference type="InterPro" id="IPR010982">
    <property type="entry name" value="Lambda_DNA-bd_dom_sf"/>
</dbReference>
<evidence type="ECO:0000259" key="1">
    <source>
        <dbReference type="PROSITE" id="PS50943"/>
    </source>
</evidence>
<accession>A0A7X0LWX9</accession>
<dbReference type="RefSeq" id="WP_184528583.1">
    <property type="nucleotide sequence ID" value="NZ_JACHGK010000016.1"/>
</dbReference>
<sequence>MKISLKDPVQFRIILMEKGYSQRQFSKEISTSEAYLNQIINLKKHPSPDVAKKITEKLQMEFNGLFIIE</sequence>
<dbReference type="InterPro" id="IPR001387">
    <property type="entry name" value="Cro/C1-type_HTH"/>
</dbReference>
<protein>
    <submittedName>
        <fullName evidence="2">Putative transcriptional regulator</fullName>
    </submittedName>
</protein>
<evidence type="ECO:0000313" key="2">
    <source>
        <dbReference type="EMBL" id="MBB6447040.1"/>
    </source>
</evidence>
<dbReference type="CDD" id="cd00093">
    <property type="entry name" value="HTH_XRE"/>
    <property type="match status" value="1"/>
</dbReference>
<dbReference type="PROSITE" id="PS50943">
    <property type="entry name" value="HTH_CROC1"/>
    <property type="match status" value="1"/>
</dbReference>
<feature type="domain" description="HTH cro/C1-type" evidence="1">
    <location>
        <begin position="11"/>
        <end position="65"/>
    </location>
</feature>
<organism evidence="2 3">
    <name type="scientific">Bacillus benzoevorans</name>
    <dbReference type="NCBI Taxonomy" id="1456"/>
    <lineage>
        <taxon>Bacteria</taxon>
        <taxon>Bacillati</taxon>
        <taxon>Bacillota</taxon>
        <taxon>Bacilli</taxon>
        <taxon>Bacillales</taxon>
        <taxon>Bacillaceae</taxon>
        <taxon>Bacillus</taxon>
    </lineage>
</organism>
<dbReference type="Gene3D" id="1.10.260.40">
    <property type="entry name" value="lambda repressor-like DNA-binding domains"/>
    <property type="match status" value="1"/>
</dbReference>
<dbReference type="AlphaFoldDB" id="A0A7X0LWX9"/>
<name>A0A7X0LWX9_9BACI</name>
<dbReference type="EMBL" id="JACHGK010000016">
    <property type="protein sequence ID" value="MBB6447040.1"/>
    <property type="molecule type" value="Genomic_DNA"/>
</dbReference>
<reference evidence="2 3" key="1">
    <citation type="submission" date="2020-08" db="EMBL/GenBank/DDBJ databases">
        <title>Genomic Encyclopedia of Type Strains, Phase IV (KMG-IV): sequencing the most valuable type-strain genomes for metagenomic binning, comparative biology and taxonomic classification.</title>
        <authorList>
            <person name="Goeker M."/>
        </authorList>
    </citation>
    <scope>NUCLEOTIDE SEQUENCE [LARGE SCALE GENOMIC DNA]</scope>
    <source>
        <strain evidence="2 3">DSM 5391</strain>
    </source>
</reference>
<dbReference type="SMART" id="SM00530">
    <property type="entry name" value="HTH_XRE"/>
    <property type="match status" value="1"/>
</dbReference>